<feature type="region of interest" description="Disordered" evidence="1">
    <location>
        <begin position="219"/>
        <end position="264"/>
    </location>
</feature>
<feature type="compositionally biased region" description="Basic and acidic residues" evidence="1">
    <location>
        <begin position="49"/>
        <end position="74"/>
    </location>
</feature>
<keyword evidence="2" id="KW-1185">Reference proteome</keyword>
<evidence type="ECO:0000313" key="2">
    <source>
        <dbReference type="Proteomes" id="UP000694856"/>
    </source>
</evidence>
<feature type="compositionally biased region" description="Gly residues" evidence="1">
    <location>
        <begin position="1"/>
        <end position="12"/>
    </location>
</feature>
<sequence length="404" mass="43514">MGLGQGPPGSGGSREARAAGVCVREPQRPPPLPVCGRTGLFLAAPPRTEVTRRSARRGREGGEAEGGRKRERLSQRRHRIPQRVPGREAEPEKPVWSRRAERVVRRAGRRGREATGRAGPGPAAAAPGGKIVAELPARSDRGTPRRAGLYLSDDRSLLEDKRNYRIISIDDFVRGIAACPRWGIQIGVGSGAGNICGFSCGLCWDLGRADASCLRASLPPKGRERQHTQRGESRSGGRGNPRRVGAGALGFLPDPATPGGHRGSLEPLPCRCGLVCTLGGGPRRPWRPKPTPGAPPPGGLPAGPGPRAAPPGRPSGRAERSRVPRRRGPERPSLPPPRLRRRPAPGGVNKRRARFDLARPGFLAGVPHEQVFYRQLRNVLRLKFQISRKGTKCQDISSTPFPFH</sequence>
<dbReference type="RefSeq" id="XP_032340776.1">
    <property type="nucleotide sequence ID" value="XM_032484885.1"/>
</dbReference>
<proteinExistence type="predicted"/>
<feature type="region of interest" description="Disordered" evidence="1">
    <location>
        <begin position="1"/>
        <end position="130"/>
    </location>
</feature>
<feature type="compositionally biased region" description="Basic residues" evidence="1">
    <location>
        <begin position="338"/>
        <end position="352"/>
    </location>
</feature>
<protein>
    <submittedName>
        <fullName evidence="3">Uncharacterized protein LOC116665393</fullName>
    </submittedName>
</protein>
<dbReference type="AlphaFoldDB" id="A0A8B8TEW7"/>
<feature type="compositionally biased region" description="Pro residues" evidence="1">
    <location>
        <begin position="288"/>
        <end position="313"/>
    </location>
</feature>
<evidence type="ECO:0000256" key="1">
    <source>
        <dbReference type="SAM" id="MobiDB-lite"/>
    </source>
</evidence>
<name>A0A8B8TEW7_CAMFR</name>
<accession>A0A8B8TEW7</accession>
<feature type="compositionally biased region" description="Basic and acidic residues" evidence="1">
    <location>
        <begin position="85"/>
        <end position="115"/>
    </location>
</feature>
<evidence type="ECO:0000313" key="3">
    <source>
        <dbReference type="RefSeq" id="XP_032340776.1"/>
    </source>
</evidence>
<gene>
    <name evidence="3" type="primary">LOC116665393</name>
</gene>
<feature type="compositionally biased region" description="Basic and acidic residues" evidence="1">
    <location>
        <begin position="221"/>
        <end position="235"/>
    </location>
</feature>
<feature type="compositionally biased region" description="Low complexity" evidence="1">
    <location>
        <begin position="116"/>
        <end position="130"/>
    </location>
</feature>
<dbReference type="Proteomes" id="UP000694856">
    <property type="component" value="Chromosome 8"/>
</dbReference>
<feature type="region of interest" description="Disordered" evidence="1">
    <location>
        <begin position="281"/>
        <end position="352"/>
    </location>
</feature>
<organism evidence="2 3">
    <name type="scientific">Camelus ferus</name>
    <name type="common">Wild bactrian camel</name>
    <name type="synonym">Camelus bactrianus ferus</name>
    <dbReference type="NCBI Taxonomy" id="419612"/>
    <lineage>
        <taxon>Eukaryota</taxon>
        <taxon>Metazoa</taxon>
        <taxon>Chordata</taxon>
        <taxon>Craniata</taxon>
        <taxon>Vertebrata</taxon>
        <taxon>Euteleostomi</taxon>
        <taxon>Mammalia</taxon>
        <taxon>Eutheria</taxon>
        <taxon>Laurasiatheria</taxon>
        <taxon>Artiodactyla</taxon>
        <taxon>Tylopoda</taxon>
        <taxon>Camelidae</taxon>
        <taxon>Camelus</taxon>
    </lineage>
</organism>
<reference evidence="3" key="1">
    <citation type="submission" date="2025-08" db="UniProtKB">
        <authorList>
            <consortium name="RefSeq"/>
        </authorList>
    </citation>
    <scope>IDENTIFICATION</scope>
    <source>
        <tissue evidence="3">Ear skin</tissue>
    </source>
</reference>
<dbReference type="GeneID" id="116665393"/>
<feature type="compositionally biased region" description="Basic and acidic residues" evidence="1">
    <location>
        <begin position="316"/>
        <end position="330"/>
    </location>
</feature>
<dbReference type="KEGG" id="cfr:116665393"/>